<proteinExistence type="predicted"/>
<dbReference type="EMBL" id="CAJNOJ010000255">
    <property type="protein sequence ID" value="CAF1342481.1"/>
    <property type="molecule type" value="Genomic_DNA"/>
</dbReference>
<feature type="signal peptide" evidence="1">
    <location>
        <begin position="1"/>
        <end position="21"/>
    </location>
</feature>
<dbReference type="Proteomes" id="UP000663852">
    <property type="component" value="Unassembled WGS sequence"/>
</dbReference>
<keyword evidence="1" id="KW-0732">Signal</keyword>
<reference evidence="2" key="1">
    <citation type="submission" date="2021-02" db="EMBL/GenBank/DDBJ databases">
        <authorList>
            <person name="Nowell W R."/>
        </authorList>
    </citation>
    <scope>NUCLEOTIDE SEQUENCE</scope>
</reference>
<evidence type="ECO:0000313" key="2">
    <source>
        <dbReference type="EMBL" id="CAF1342481.1"/>
    </source>
</evidence>
<feature type="chain" id="PRO_5032890069" evidence="1">
    <location>
        <begin position="22"/>
        <end position="66"/>
    </location>
</feature>
<organism evidence="2 3">
    <name type="scientific">Adineta ricciae</name>
    <name type="common">Rotifer</name>
    <dbReference type="NCBI Taxonomy" id="249248"/>
    <lineage>
        <taxon>Eukaryota</taxon>
        <taxon>Metazoa</taxon>
        <taxon>Spiralia</taxon>
        <taxon>Gnathifera</taxon>
        <taxon>Rotifera</taxon>
        <taxon>Eurotatoria</taxon>
        <taxon>Bdelloidea</taxon>
        <taxon>Adinetida</taxon>
        <taxon>Adinetidae</taxon>
        <taxon>Adineta</taxon>
    </lineage>
</organism>
<protein>
    <submittedName>
        <fullName evidence="2">Uncharacterized protein</fullName>
    </submittedName>
</protein>
<name>A0A815GNQ9_ADIRI</name>
<accession>A0A815GNQ9</accession>
<dbReference type="AlphaFoldDB" id="A0A815GNQ9"/>
<dbReference type="OrthoDB" id="9995468at2759"/>
<gene>
    <name evidence="2" type="ORF">EDS130_LOCUS32817</name>
</gene>
<sequence>MFEKSIFLYFLFFAFSLSIEADPQAYDRFSQYDKCSTATWSKQGITVAGGHGFGRQLNQLADPLVA</sequence>
<evidence type="ECO:0000313" key="3">
    <source>
        <dbReference type="Proteomes" id="UP000663852"/>
    </source>
</evidence>
<evidence type="ECO:0000256" key="1">
    <source>
        <dbReference type="SAM" id="SignalP"/>
    </source>
</evidence>
<comment type="caution">
    <text evidence="2">The sequence shown here is derived from an EMBL/GenBank/DDBJ whole genome shotgun (WGS) entry which is preliminary data.</text>
</comment>